<evidence type="ECO:0000313" key="1">
    <source>
        <dbReference type="EMBL" id="WEK46419.1"/>
    </source>
</evidence>
<dbReference type="KEGG" id="acob:P0Y56_15640"/>
<dbReference type="Proteomes" id="UP001218362">
    <property type="component" value="Chromosome"/>
</dbReference>
<dbReference type="PANTHER" id="PTHR34309">
    <property type="entry name" value="SLR1406 PROTEIN"/>
    <property type="match status" value="1"/>
</dbReference>
<evidence type="ECO:0000313" key="2">
    <source>
        <dbReference type="Proteomes" id="UP001218362"/>
    </source>
</evidence>
<accession>A0AAJ6BMG2</accession>
<dbReference type="InterPro" id="IPR038084">
    <property type="entry name" value="PduO/GlcC-like_sf"/>
</dbReference>
<name>A0AAJ6BMG2_9SPHN</name>
<dbReference type="EMBL" id="CP119316">
    <property type="protein sequence ID" value="WEK46419.1"/>
    <property type="molecule type" value="Genomic_DNA"/>
</dbReference>
<dbReference type="PANTHER" id="PTHR34309:SF10">
    <property type="entry name" value="SLR1406 PROTEIN"/>
    <property type="match status" value="1"/>
</dbReference>
<dbReference type="Gene3D" id="3.30.450.150">
    <property type="entry name" value="Haem-degrading domain"/>
    <property type="match status" value="1"/>
</dbReference>
<proteinExistence type="predicted"/>
<dbReference type="AlphaFoldDB" id="A0AAJ6BMG2"/>
<dbReference type="SUPFAM" id="SSF143744">
    <property type="entry name" value="GlcG-like"/>
    <property type="match status" value="1"/>
</dbReference>
<dbReference type="InterPro" id="IPR052517">
    <property type="entry name" value="GlcG_carb_metab_protein"/>
</dbReference>
<gene>
    <name evidence="1" type="ORF">P0Y56_15640</name>
</gene>
<dbReference type="Pfam" id="PF03928">
    <property type="entry name" value="HbpS-like"/>
    <property type="match status" value="1"/>
</dbReference>
<sequence length="142" mass="13990">MHRLTLAQANALTAAVHADALQRGLKPLSAVVLDPGANLIAFQRQDGAPQLGPKLATGKAAGALALGVTSRRLGEMAVERPHFIAAASGLGEGGMIPAAGGIIVCDAEGTVLGALGVSGDTSDNDEACAFAAIEAAGLVAKV</sequence>
<protein>
    <submittedName>
        <fullName evidence="1">Heme-binding protein</fullName>
    </submittedName>
</protein>
<reference evidence="1" key="1">
    <citation type="submission" date="2023-03" db="EMBL/GenBank/DDBJ databases">
        <title>Andean soil-derived lignocellulolytic bacterial consortium as a source of novel taxa and putative plastic-active enzymes.</title>
        <authorList>
            <person name="Diaz-Garcia L."/>
            <person name="Chuvochina M."/>
            <person name="Feuerriegel G."/>
            <person name="Bunk B."/>
            <person name="Sproer C."/>
            <person name="Streit W.R."/>
            <person name="Rodriguez L.M."/>
            <person name="Overmann J."/>
            <person name="Jimenez D.J."/>
        </authorList>
    </citation>
    <scope>NUCLEOTIDE SEQUENCE</scope>
    <source>
        <strain evidence="1">MAG 26</strain>
    </source>
</reference>
<organism evidence="1 2">
    <name type="scientific">Candidatus Andeanibacterium colombiense</name>
    <dbReference type="NCBI Taxonomy" id="3121345"/>
    <lineage>
        <taxon>Bacteria</taxon>
        <taxon>Pseudomonadati</taxon>
        <taxon>Pseudomonadota</taxon>
        <taxon>Alphaproteobacteria</taxon>
        <taxon>Sphingomonadales</taxon>
        <taxon>Sphingomonadaceae</taxon>
        <taxon>Candidatus Andeanibacterium</taxon>
    </lineage>
</organism>
<dbReference type="InterPro" id="IPR005624">
    <property type="entry name" value="PduO/GlcC-like"/>
</dbReference>